<dbReference type="PROSITE" id="PS50011">
    <property type="entry name" value="PROTEIN_KINASE_DOM"/>
    <property type="match status" value="1"/>
</dbReference>
<feature type="active site" description="Proton acceptor" evidence="8">
    <location>
        <position position="317"/>
    </location>
</feature>
<keyword evidence="2 10" id="KW-0723">Serine/threonine-protein kinase</keyword>
<dbReference type="Gene3D" id="3.30.200.20">
    <property type="entry name" value="Phosphorylase Kinase, domain 1"/>
    <property type="match status" value="2"/>
</dbReference>
<dbReference type="GO" id="GO:0050254">
    <property type="term" value="F:rhodopsin kinase activity"/>
    <property type="evidence" value="ECO:0007669"/>
    <property type="project" value="UniProtKB-ARBA"/>
</dbReference>
<dbReference type="Gene3D" id="1.10.167.10">
    <property type="entry name" value="Regulator of G-protein Signalling 4, domain 2"/>
    <property type="match status" value="1"/>
</dbReference>
<dbReference type="EMBL" id="CAAE01014781">
    <property type="protein sequence ID" value="CAG05812.1"/>
    <property type="molecule type" value="Genomic_DNA"/>
</dbReference>
<evidence type="ECO:0000256" key="5">
    <source>
        <dbReference type="ARBA" id="ARBA00022741"/>
    </source>
</evidence>
<dbReference type="Pfam" id="PF00615">
    <property type="entry name" value="RGS"/>
    <property type="match status" value="1"/>
</dbReference>
<dbReference type="InterPro" id="IPR000961">
    <property type="entry name" value="AGC-kinase_C"/>
</dbReference>
<feature type="binding site" evidence="9">
    <location>
        <position position="219"/>
    </location>
    <ligand>
        <name>ATP</name>
        <dbReference type="ChEBI" id="CHEBI:30616"/>
    </ligand>
</feature>
<feature type="non-terminal residue" evidence="14">
    <location>
        <position position="1"/>
    </location>
</feature>
<feature type="domain" description="Protein kinase" evidence="11">
    <location>
        <begin position="190"/>
        <end position="480"/>
    </location>
</feature>
<dbReference type="PANTHER" id="PTHR24355">
    <property type="entry name" value="G PROTEIN-COUPLED RECEPTOR KINASE/RIBOSOMAL PROTEIN S6 KINASE"/>
    <property type="match status" value="1"/>
</dbReference>
<dbReference type="PRINTS" id="PR00717">
    <property type="entry name" value="GPCRKINASE"/>
</dbReference>
<dbReference type="SMART" id="SM00315">
    <property type="entry name" value="RGS"/>
    <property type="match status" value="1"/>
</dbReference>
<keyword evidence="4 10" id="KW-0808">Transferase</keyword>
<evidence type="ECO:0000256" key="3">
    <source>
        <dbReference type="ARBA" id="ARBA00022553"/>
    </source>
</evidence>
<dbReference type="SMART" id="SM00133">
    <property type="entry name" value="S_TK_X"/>
    <property type="match status" value="1"/>
</dbReference>
<keyword evidence="3" id="KW-0597">Phosphoprotein</keyword>
<dbReference type="InterPro" id="IPR017441">
    <property type="entry name" value="Protein_kinase_ATP_BS"/>
</dbReference>
<reference evidence="14" key="1">
    <citation type="journal article" date="2004" name="Nature">
        <title>Genome duplication in the teleost fish Tetraodon nigroviridis reveals the early vertebrate proto-karyotype.</title>
        <authorList>
            <person name="Jaillon O."/>
            <person name="Aury J.-M."/>
            <person name="Brunet F."/>
            <person name="Petit J.-L."/>
            <person name="Stange-Thomann N."/>
            <person name="Mauceli E."/>
            <person name="Bouneau L."/>
            <person name="Fischer C."/>
            <person name="Ozouf-Costaz C."/>
            <person name="Bernot A."/>
            <person name="Nicaud S."/>
            <person name="Jaffe D."/>
            <person name="Fisher S."/>
            <person name="Lutfalla G."/>
            <person name="Dossat C."/>
            <person name="Segurens B."/>
            <person name="Dasilva C."/>
            <person name="Salanoubat M."/>
            <person name="Levy M."/>
            <person name="Boudet N."/>
            <person name="Castellano S."/>
            <person name="Anthouard V."/>
            <person name="Jubin C."/>
            <person name="Castelli V."/>
            <person name="Katinka M."/>
            <person name="Vacherie B."/>
            <person name="Biemont C."/>
            <person name="Skalli Z."/>
            <person name="Cattolico L."/>
            <person name="Poulain J."/>
            <person name="De Berardinis V."/>
            <person name="Cruaud C."/>
            <person name="Duprat S."/>
            <person name="Brottier P."/>
            <person name="Coutanceau J.-P."/>
            <person name="Gouzy J."/>
            <person name="Parra G."/>
            <person name="Lardier G."/>
            <person name="Chapple C."/>
            <person name="McKernan K.J."/>
            <person name="McEwan P."/>
            <person name="Bosak S."/>
            <person name="Kellis M."/>
            <person name="Volff J.-N."/>
            <person name="Guigo R."/>
            <person name="Zody M.C."/>
            <person name="Mesirov J."/>
            <person name="Lindblad-Toh K."/>
            <person name="Birren B."/>
            <person name="Nusbaum C."/>
            <person name="Kahn D."/>
            <person name="Robinson-Rechavi M."/>
            <person name="Laudet V."/>
            <person name="Schachter V."/>
            <person name="Quetier F."/>
            <person name="Saurin W."/>
            <person name="Scarpelli C."/>
            <person name="Wincker P."/>
            <person name="Lander E.S."/>
            <person name="Weissenbach J."/>
            <person name="Roest Crollius H."/>
        </authorList>
    </citation>
    <scope>NUCLEOTIDE SEQUENCE [LARGE SCALE GENOMIC DNA]</scope>
</reference>
<protein>
    <recommendedName>
        <fullName evidence="10">G protein-coupled receptor kinase</fullName>
        <ecNumber evidence="10">2.7.11.-</ecNumber>
    </recommendedName>
</protein>
<dbReference type="InterPro" id="IPR016137">
    <property type="entry name" value="RGS"/>
</dbReference>
<dbReference type="InterPro" id="IPR011009">
    <property type="entry name" value="Kinase-like_dom_sf"/>
</dbReference>
<evidence type="ECO:0000259" key="12">
    <source>
        <dbReference type="PROSITE" id="PS50132"/>
    </source>
</evidence>
<dbReference type="GO" id="GO:0007165">
    <property type="term" value="P:signal transduction"/>
    <property type="evidence" value="ECO:0007669"/>
    <property type="project" value="InterPro"/>
</dbReference>
<accession>Q4S0M0</accession>
<feature type="domain" description="AGC-kinase C-terminal" evidence="13">
    <location>
        <begin position="481"/>
        <end position="546"/>
    </location>
</feature>
<dbReference type="InterPro" id="IPR000719">
    <property type="entry name" value="Prot_kinase_dom"/>
</dbReference>
<dbReference type="InterPro" id="IPR008271">
    <property type="entry name" value="Ser/Thr_kinase_AS"/>
</dbReference>
<proteinExistence type="inferred from homology"/>
<dbReference type="PROSITE" id="PS51285">
    <property type="entry name" value="AGC_KINASE_CTER"/>
    <property type="match status" value="1"/>
</dbReference>
<evidence type="ECO:0000256" key="8">
    <source>
        <dbReference type="PIRSR" id="PIRSR600239-51"/>
    </source>
</evidence>
<dbReference type="Gene3D" id="1.10.510.10">
    <property type="entry name" value="Transferase(Phosphotransferase) domain 1"/>
    <property type="match status" value="1"/>
</dbReference>
<comment type="similarity">
    <text evidence="1 10">Belongs to the protein kinase superfamily. AGC Ser/Thr protein kinase family. GPRK subfamily.</text>
</comment>
<dbReference type="CDD" id="cd08748">
    <property type="entry name" value="RGS_GRK1"/>
    <property type="match status" value="1"/>
</dbReference>
<dbReference type="PROSITE" id="PS00108">
    <property type="entry name" value="PROTEIN_KINASE_ST"/>
    <property type="match status" value="1"/>
</dbReference>
<evidence type="ECO:0000256" key="2">
    <source>
        <dbReference type="ARBA" id="ARBA00022527"/>
    </source>
</evidence>
<dbReference type="PANTHER" id="PTHR24355:SF11">
    <property type="entry name" value="RHODOPSIN KINASE GRK1"/>
    <property type="match status" value="1"/>
</dbReference>
<dbReference type="Pfam" id="PF00069">
    <property type="entry name" value="Pkinase"/>
    <property type="match status" value="1"/>
</dbReference>
<gene>
    <name evidence="14" type="ORF">GSTENG00025963001</name>
</gene>
<dbReference type="GO" id="GO:0005524">
    <property type="term" value="F:ATP binding"/>
    <property type="evidence" value="ECO:0007669"/>
    <property type="project" value="UniProtKB-UniRule"/>
</dbReference>
<keyword evidence="5 9" id="KW-0547">Nucleotide-binding</keyword>
<dbReference type="InterPro" id="IPR000239">
    <property type="entry name" value="GPCR_kinase"/>
</dbReference>
<evidence type="ECO:0000256" key="7">
    <source>
        <dbReference type="ARBA" id="ARBA00022840"/>
    </source>
</evidence>
<dbReference type="AlphaFoldDB" id="Q4S0M0"/>
<evidence type="ECO:0000256" key="9">
    <source>
        <dbReference type="PROSITE-ProRule" id="PRU10141"/>
    </source>
</evidence>
<reference evidence="14" key="2">
    <citation type="submission" date="2004-02" db="EMBL/GenBank/DDBJ databases">
        <authorList>
            <consortium name="Genoscope"/>
            <consortium name="Whitehead Institute Centre for Genome Research"/>
        </authorList>
    </citation>
    <scope>NUCLEOTIDE SEQUENCE</scope>
</reference>
<keyword evidence="7 9" id="KW-0067">ATP-binding</keyword>
<dbReference type="PROSITE" id="PS00107">
    <property type="entry name" value="PROTEIN_KINASE_ATP"/>
    <property type="match status" value="1"/>
</dbReference>
<keyword evidence="6 10" id="KW-0418">Kinase</keyword>
<evidence type="ECO:0000259" key="11">
    <source>
        <dbReference type="PROSITE" id="PS50011"/>
    </source>
</evidence>
<dbReference type="InterPro" id="IPR036305">
    <property type="entry name" value="RGS_sf"/>
</dbReference>
<dbReference type="InterPro" id="IPR044926">
    <property type="entry name" value="RGS_subdomain_2"/>
</dbReference>
<dbReference type="OrthoDB" id="354826at2759"/>
<dbReference type="SMART" id="SM00220">
    <property type="entry name" value="S_TKc"/>
    <property type="match status" value="1"/>
</dbReference>
<sequence>MDIGGLTTVVANSAYINARGSIDGTNSAAARDKKYHSRLKLPHITVCEGLRDSLDLAFDTVCVEEPIGKRLFREFLDANKEYHGPCRLWKDIENYDLAEDSERAQKASKIVQRYMDPAAKHYCPYLPEDVIAKVKEGQEAAGDDLFAAALATTLDYLREAPFTFFMESMYLKRFLQWKWLEMQPIDAEWFLDFRVLGKGGFGEVSACQMKATGKLYACKKLNKKRLKKRKGYEGAMVEKRILEKVHSRFIVSLAYAFQTKEELCLVMTIMNGGDLKYHIYLVDENNPGFEEPRACFYIAQIIQGLEHLHQKRIIYRDLKPENVLLDNDGKSVPSVLLLTCYKQELTEGWRVFSGNVRISDLGLAVELKEGKTMTKGYAGTPGYMPPEMLKGEKYDACVDYFSLGVTLFEFLAAKNPFRNRGEKVEREEMKERMLTREVDYPDNFSQNAKLLCGGLLAKEVEKRLGFKNGSCDEIRAHPFFSGINWRKLNAGILPPPFVPDPRVVYAKSLDDVGAFSSVKGVNLEDADRSFFDEFSSGNISIPWQEEMIDMGIYRELNVWGPDGGVPDDLR</sequence>
<name>Q4S0M0_TETNG</name>
<organism evidence="14">
    <name type="scientific">Tetraodon nigroviridis</name>
    <name type="common">Spotted green pufferfish</name>
    <name type="synonym">Chelonodon nigroviridis</name>
    <dbReference type="NCBI Taxonomy" id="99883"/>
    <lineage>
        <taxon>Eukaryota</taxon>
        <taxon>Metazoa</taxon>
        <taxon>Chordata</taxon>
        <taxon>Craniata</taxon>
        <taxon>Vertebrata</taxon>
        <taxon>Euteleostomi</taxon>
        <taxon>Actinopterygii</taxon>
        <taxon>Neopterygii</taxon>
        <taxon>Teleostei</taxon>
        <taxon>Neoteleostei</taxon>
        <taxon>Acanthomorphata</taxon>
        <taxon>Eupercaria</taxon>
        <taxon>Tetraodontiformes</taxon>
        <taxon>Tetradontoidea</taxon>
        <taxon>Tetraodontidae</taxon>
        <taxon>Tetraodon</taxon>
    </lineage>
</organism>
<dbReference type="PROSITE" id="PS50132">
    <property type="entry name" value="RGS"/>
    <property type="match status" value="1"/>
</dbReference>
<dbReference type="KEGG" id="tng:GSTEN00025963G001"/>
<evidence type="ECO:0000313" key="14">
    <source>
        <dbReference type="EMBL" id="CAG05812.1"/>
    </source>
</evidence>
<evidence type="ECO:0000256" key="1">
    <source>
        <dbReference type="ARBA" id="ARBA00009793"/>
    </source>
</evidence>
<dbReference type="FunFam" id="1.10.510.10:FF:000074">
    <property type="entry name" value="G protein-coupled receptor kinase"/>
    <property type="match status" value="1"/>
</dbReference>
<feature type="domain" description="RGS" evidence="12">
    <location>
        <begin position="63"/>
        <end position="175"/>
    </location>
</feature>
<dbReference type="SUPFAM" id="SSF48097">
    <property type="entry name" value="Regulator of G-protein signaling, RGS"/>
    <property type="match status" value="1"/>
</dbReference>
<dbReference type="EC" id="2.7.11.-" evidence="10"/>
<evidence type="ECO:0000256" key="4">
    <source>
        <dbReference type="ARBA" id="ARBA00022679"/>
    </source>
</evidence>
<dbReference type="GO" id="GO:0005737">
    <property type="term" value="C:cytoplasm"/>
    <property type="evidence" value="ECO:0007669"/>
    <property type="project" value="TreeGrafter"/>
</dbReference>
<comment type="caution">
    <text evidence="14">The sequence shown here is derived from an EMBL/GenBank/DDBJ whole genome shotgun (WGS) entry which is preliminary data.</text>
</comment>
<evidence type="ECO:0000256" key="6">
    <source>
        <dbReference type="ARBA" id="ARBA00022777"/>
    </source>
</evidence>
<dbReference type="GO" id="GO:0009966">
    <property type="term" value="P:regulation of signal transduction"/>
    <property type="evidence" value="ECO:0007669"/>
    <property type="project" value="TreeGrafter"/>
</dbReference>
<evidence type="ECO:0000256" key="10">
    <source>
        <dbReference type="RuleBase" id="RU000308"/>
    </source>
</evidence>
<evidence type="ECO:0000259" key="13">
    <source>
        <dbReference type="PROSITE" id="PS51285"/>
    </source>
</evidence>
<dbReference type="SUPFAM" id="SSF56112">
    <property type="entry name" value="Protein kinase-like (PK-like)"/>
    <property type="match status" value="1"/>
</dbReference>